<proteinExistence type="predicted"/>
<reference evidence="2 3" key="1">
    <citation type="submission" date="2023-03" db="EMBL/GenBank/DDBJ databases">
        <title>Genome sequence of Microbacterium sp. KACC 23027.</title>
        <authorList>
            <person name="Kim S."/>
            <person name="Heo J."/>
            <person name="Kwon S.-W."/>
        </authorList>
    </citation>
    <scope>NUCLEOTIDE SEQUENCE [LARGE SCALE GENOMIC DNA]</scope>
    <source>
        <strain evidence="2 3">KACC 23027</strain>
    </source>
</reference>
<dbReference type="RefSeq" id="WP_275276759.1">
    <property type="nucleotide sequence ID" value="NZ_CP119108.1"/>
</dbReference>
<dbReference type="Proteomes" id="UP001214553">
    <property type="component" value="Chromosome"/>
</dbReference>
<keyword evidence="1" id="KW-1133">Transmembrane helix</keyword>
<feature type="transmembrane region" description="Helical" evidence="1">
    <location>
        <begin position="55"/>
        <end position="76"/>
    </location>
</feature>
<evidence type="ECO:0000313" key="2">
    <source>
        <dbReference type="EMBL" id="WEG07420.1"/>
    </source>
</evidence>
<keyword evidence="3" id="KW-1185">Reference proteome</keyword>
<organism evidence="2 3">
    <name type="scientific">Microbacterium horticulturae</name>
    <dbReference type="NCBI Taxonomy" id="3028316"/>
    <lineage>
        <taxon>Bacteria</taxon>
        <taxon>Bacillati</taxon>
        <taxon>Actinomycetota</taxon>
        <taxon>Actinomycetes</taxon>
        <taxon>Micrococcales</taxon>
        <taxon>Microbacteriaceae</taxon>
        <taxon>Microbacterium</taxon>
    </lineage>
</organism>
<feature type="transmembrane region" description="Helical" evidence="1">
    <location>
        <begin position="88"/>
        <end position="110"/>
    </location>
</feature>
<name>A0ABY8BTD0_9MICO</name>
<keyword evidence="1" id="KW-0812">Transmembrane</keyword>
<gene>
    <name evidence="2" type="ORF">PU630_09070</name>
</gene>
<dbReference type="EMBL" id="CP119108">
    <property type="protein sequence ID" value="WEG07420.1"/>
    <property type="molecule type" value="Genomic_DNA"/>
</dbReference>
<sequence>MNGAAEENPRTQRAVPGWLRAAVVGVFGLLYAYIVWNAVAFLVVQAGGSLGLSALGWFVLLFAVVFPIVVFVGAVAVGRRRRLGALSLVMLAGLALSAVFWLNVLGYAYAYGGQLLG</sequence>
<evidence type="ECO:0008006" key="4">
    <source>
        <dbReference type="Google" id="ProtNLM"/>
    </source>
</evidence>
<keyword evidence="1" id="KW-0472">Membrane</keyword>
<protein>
    <recommendedName>
        <fullName evidence="4">Bacitracin resistance protein</fullName>
    </recommendedName>
</protein>
<feature type="transmembrane region" description="Helical" evidence="1">
    <location>
        <begin position="21"/>
        <end position="43"/>
    </location>
</feature>
<evidence type="ECO:0000313" key="3">
    <source>
        <dbReference type="Proteomes" id="UP001214553"/>
    </source>
</evidence>
<evidence type="ECO:0000256" key="1">
    <source>
        <dbReference type="SAM" id="Phobius"/>
    </source>
</evidence>
<accession>A0ABY8BTD0</accession>